<accession>A0A9P6MVY1</accession>
<keyword evidence="1" id="KW-1133">Transmembrane helix</keyword>
<sequence>MDTEDRQYPVDTILGTLRIVSRMGSAEAPRSSMPSSDSFETSTGSSYGYFLGVEKTPHNVIFGNAIVVSLFLQPIIFYTTWAICPSLTKNRRGLSWILTFFSAVILLSLTLCELGHMRITLWSLLGWETQGPEAASATIFTYWIPSFHNWINQLGSDSGSSSVVTLSTLQSSLSNHSSLKQLLLRPQTYKDLTCKYLQWFISLPIFSLAPLKPTQLYSLSAPYYLGG</sequence>
<protein>
    <submittedName>
        <fullName evidence="2">Uncharacterized protein</fullName>
    </submittedName>
</protein>
<reference evidence="2" key="1">
    <citation type="journal article" date="2020" name="Fungal Divers.">
        <title>Resolving the Mortierellaceae phylogeny through synthesis of multi-gene phylogenetics and phylogenomics.</title>
        <authorList>
            <person name="Vandepol N."/>
            <person name="Liber J."/>
            <person name="Desiro A."/>
            <person name="Na H."/>
            <person name="Kennedy M."/>
            <person name="Barry K."/>
            <person name="Grigoriev I.V."/>
            <person name="Miller A.N."/>
            <person name="O'Donnell K."/>
            <person name="Stajich J.E."/>
            <person name="Bonito G."/>
        </authorList>
    </citation>
    <scope>NUCLEOTIDE SEQUENCE</scope>
    <source>
        <strain evidence="2">NRRL 2769</strain>
    </source>
</reference>
<organism evidence="2 3">
    <name type="scientific">Entomortierella chlamydospora</name>
    <dbReference type="NCBI Taxonomy" id="101097"/>
    <lineage>
        <taxon>Eukaryota</taxon>
        <taxon>Fungi</taxon>
        <taxon>Fungi incertae sedis</taxon>
        <taxon>Mucoromycota</taxon>
        <taxon>Mortierellomycotina</taxon>
        <taxon>Mortierellomycetes</taxon>
        <taxon>Mortierellales</taxon>
        <taxon>Mortierellaceae</taxon>
        <taxon>Entomortierella</taxon>
    </lineage>
</organism>
<name>A0A9P6MVY1_9FUNG</name>
<feature type="transmembrane region" description="Helical" evidence="1">
    <location>
        <begin position="60"/>
        <end position="81"/>
    </location>
</feature>
<dbReference type="EMBL" id="JAAAID010000657">
    <property type="protein sequence ID" value="KAG0015127.1"/>
    <property type="molecule type" value="Genomic_DNA"/>
</dbReference>
<evidence type="ECO:0000313" key="3">
    <source>
        <dbReference type="Proteomes" id="UP000703661"/>
    </source>
</evidence>
<keyword evidence="3" id="KW-1185">Reference proteome</keyword>
<dbReference type="Proteomes" id="UP000703661">
    <property type="component" value="Unassembled WGS sequence"/>
</dbReference>
<feature type="non-terminal residue" evidence="2">
    <location>
        <position position="227"/>
    </location>
</feature>
<keyword evidence="1" id="KW-0812">Transmembrane</keyword>
<proteinExistence type="predicted"/>
<dbReference type="AlphaFoldDB" id="A0A9P6MVY1"/>
<keyword evidence="1" id="KW-0472">Membrane</keyword>
<comment type="caution">
    <text evidence="2">The sequence shown here is derived from an EMBL/GenBank/DDBJ whole genome shotgun (WGS) entry which is preliminary data.</text>
</comment>
<evidence type="ECO:0000256" key="1">
    <source>
        <dbReference type="SAM" id="Phobius"/>
    </source>
</evidence>
<feature type="transmembrane region" description="Helical" evidence="1">
    <location>
        <begin position="93"/>
        <end position="111"/>
    </location>
</feature>
<gene>
    <name evidence="2" type="ORF">BGZ80_010030</name>
</gene>
<evidence type="ECO:0000313" key="2">
    <source>
        <dbReference type="EMBL" id="KAG0015127.1"/>
    </source>
</evidence>